<evidence type="ECO:0000313" key="7">
    <source>
        <dbReference type="Proteomes" id="UP000243534"/>
    </source>
</evidence>
<comment type="similarity">
    <text evidence="1 4">Belongs to the UreD family.</text>
</comment>
<comment type="caution">
    <text evidence="5">The sequence shown here is derived from an EMBL/GenBank/DDBJ whole genome shotgun (WGS) entry which is preliminary data.</text>
</comment>
<dbReference type="InterPro" id="IPR002669">
    <property type="entry name" value="UreD"/>
</dbReference>
<keyword evidence="2 4" id="KW-0996">Nickel insertion</keyword>
<evidence type="ECO:0000256" key="2">
    <source>
        <dbReference type="ARBA" id="ARBA00022988"/>
    </source>
</evidence>
<evidence type="ECO:0000256" key="4">
    <source>
        <dbReference type="HAMAP-Rule" id="MF_01384"/>
    </source>
</evidence>
<sequence>MTQSDASWTDPMSGHGWKARLSVRLEPVAGQTRVIRQQHVGPLRVQRAFYPEGEICHLYLLHPPGGVVGSDSLSINVTVAPGAKSLLTMPGAAKLYRSNGATAEIAQYFSLGTDSQLEWLPPISICFSGCKSRIKSEFRLSVGARLIAWETFCFGRPVMGEKFSTGSVQTSLRIWCDEQLILNEVLRVIDGLTTTAEFPLHSTVVLMPASGALRDQIRTMLVKRKNPAGATLFDALLIVRLLDDDNLQLEADLLQIWRLARQQIMGKNVNVPRIWST</sequence>
<dbReference type="HAMAP" id="MF_01384">
    <property type="entry name" value="UreD"/>
    <property type="match status" value="1"/>
</dbReference>
<dbReference type="Pfam" id="PF01774">
    <property type="entry name" value="UreD"/>
    <property type="match status" value="1"/>
</dbReference>
<evidence type="ECO:0000256" key="3">
    <source>
        <dbReference type="ARBA" id="ARBA00023186"/>
    </source>
</evidence>
<dbReference type="Proteomes" id="UP000244334">
    <property type="component" value="Unassembled WGS sequence"/>
</dbReference>
<comment type="subcellular location">
    <subcellularLocation>
        <location evidence="4">Cytoplasm</location>
    </subcellularLocation>
</comment>
<gene>
    <name evidence="4 6" type="primary">ureD</name>
    <name evidence="6" type="ORF">ACZ87_01583</name>
    <name evidence="5" type="ORF">BBW68_12395</name>
</gene>
<keyword evidence="4" id="KW-0963">Cytoplasm</keyword>
<dbReference type="AlphaFoldDB" id="A0A1E7YYE9"/>
<evidence type="ECO:0000313" key="5">
    <source>
        <dbReference type="EMBL" id="OFC61549.1"/>
    </source>
</evidence>
<dbReference type="GO" id="GO:0005737">
    <property type="term" value="C:cytoplasm"/>
    <property type="evidence" value="ECO:0007669"/>
    <property type="project" value="UniProtKB-SubCell"/>
</dbReference>
<dbReference type="EMBL" id="LJAM02000124">
    <property type="protein sequence ID" value="RAP71592.1"/>
    <property type="molecule type" value="Genomic_DNA"/>
</dbReference>
<dbReference type="PANTHER" id="PTHR33643">
    <property type="entry name" value="UREASE ACCESSORY PROTEIN D"/>
    <property type="match status" value="1"/>
</dbReference>
<reference evidence="6 8" key="2">
    <citation type="submission" date="2018-04" db="EMBL/GenBank/DDBJ databases">
        <title>Genomes of the Obligate Erwinia dacicola and Facultative Enterobacter sp. OLF Endosymbionts of the Olive Fruit fly, Bactrocera oleae.</title>
        <authorList>
            <person name="Estes A.M."/>
            <person name="Hearn D.J."/>
            <person name="Agarwal S."/>
            <person name="Pierson E.A."/>
            <person name="Dunning-Hotopp J.C."/>
        </authorList>
    </citation>
    <scope>NUCLEOTIDE SEQUENCE [LARGE SCALE GENOMIC DNA]</scope>
    <source>
        <strain evidence="6 8">Oroville</strain>
    </source>
</reference>
<dbReference type="EMBL" id="MAYS01000378">
    <property type="protein sequence ID" value="OFC61549.1"/>
    <property type="molecule type" value="Genomic_DNA"/>
</dbReference>
<dbReference type="GO" id="GO:0016151">
    <property type="term" value="F:nickel cation binding"/>
    <property type="evidence" value="ECO:0007669"/>
    <property type="project" value="UniProtKB-UniRule"/>
</dbReference>
<keyword evidence="8" id="KW-1185">Reference proteome</keyword>
<comment type="subunit">
    <text evidence="4">UreD, UreF and UreG form a complex that acts as a GTP-hydrolysis-dependent molecular chaperone, activating the urease apoprotein by helping to assemble the nickel containing metallocenter of UreC. The UreE protein probably delivers the nickel.</text>
</comment>
<proteinExistence type="inferred from homology"/>
<evidence type="ECO:0000256" key="1">
    <source>
        <dbReference type="ARBA" id="ARBA00007177"/>
    </source>
</evidence>
<evidence type="ECO:0000313" key="6">
    <source>
        <dbReference type="EMBL" id="RAP71592.1"/>
    </source>
</evidence>
<dbReference type="Proteomes" id="UP000243534">
    <property type="component" value="Unassembled WGS sequence"/>
</dbReference>
<accession>A0A1E7YYE9</accession>
<comment type="function">
    <text evidence="4">Required for maturation of urease via the functional incorporation of the urease nickel metallocenter.</text>
</comment>
<reference evidence="5 7" key="1">
    <citation type="submission" date="2016-07" db="EMBL/GenBank/DDBJ databases">
        <authorList>
            <person name="Yuval B."/>
        </authorList>
    </citation>
    <scope>NUCLEOTIDE SEQUENCE [LARGE SCALE GENOMIC DNA]</scope>
    <source>
        <strain evidence="5 7">IL</strain>
    </source>
</reference>
<name>A0A1E7YYE9_9GAMM</name>
<organism evidence="5 7">
    <name type="scientific">Candidatus Erwinia dacicola</name>
    <dbReference type="NCBI Taxonomy" id="252393"/>
    <lineage>
        <taxon>Bacteria</taxon>
        <taxon>Pseudomonadati</taxon>
        <taxon>Pseudomonadota</taxon>
        <taxon>Gammaproteobacteria</taxon>
        <taxon>Enterobacterales</taxon>
        <taxon>Erwiniaceae</taxon>
        <taxon>Erwinia</taxon>
    </lineage>
</organism>
<dbReference type="PANTHER" id="PTHR33643:SF1">
    <property type="entry name" value="UREASE ACCESSORY PROTEIN D"/>
    <property type="match status" value="1"/>
</dbReference>
<protein>
    <recommendedName>
        <fullName evidence="4">Urease accessory protein UreD</fullName>
    </recommendedName>
</protein>
<keyword evidence="3 4" id="KW-0143">Chaperone</keyword>
<evidence type="ECO:0000313" key="8">
    <source>
        <dbReference type="Proteomes" id="UP000244334"/>
    </source>
</evidence>
<dbReference type="RefSeq" id="WP_070135343.1">
    <property type="nucleotide sequence ID" value="NZ_LJAM02000124.1"/>
</dbReference>